<name>A0A7G9QV16_9GAMM</name>
<gene>
    <name evidence="3" type="ORF">H9L17_03285</name>
</gene>
<dbReference type="PANTHER" id="PTHR21064:SF6">
    <property type="entry name" value="AMINOGLYCOSIDE PHOSPHOTRANSFERASE DOMAIN-CONTAINING PROTEIN"/>
    <property type="match status" value="1"/>
</dbReference>
<reference evidence="3 4" key="1">
    <citation type="submission" date="2020-08" db="EMBL/GenBank/DDBJ databases">
        <title>Genome sequence of Thermomonas brevis KACC 16975T.</title>
        <authorList>
            <person name="Hyun D.-W."/>
            <person name="Bae J.-W."/>
        </authorList>
    </citation>
    <scope>NUCLEOTIDE SEQUENCE [LARGE SCALE GENOMIC DNA]</scope>
    <source>
        <strain evidence="3 4">KACC 16975</strain>
    </source>
</reference>
<feature type="domain" description="Aminoglycoside phosphotransferase" evidence="2">
    <location>
        <begin position="57"/>
        <end position="289"/>
    </location>
</feature>
<dbReference type="SUPFAM" id="SSF56112">
    <property type="entry name" value="Protein kinase-like (PK-like)"/>
    <property type="match status" value="1"/>
</dbReference>
<protein>
    <submittedName>
        <fullName evidence="3">Phosphotransferase</fullName>
    </submittedName>
</protein>
<dbReference type="Proteomes" id="UP000515977">
    <property type="component" value="Chromosome"/>
</dbReference>
<evidence type="ECO:0000313" key="3">
    <source>
        <dbReference type="EMBL" id="QNN47191.1"/>
    </source>
</evidence>
<evidence type="ECO:0000259" key="2">
    <source>
        <dbReference type="Pfam" id="PF01636"/>
    </source>
</evidence>
<organism evidence="3 4">
    <name type="scientific">Thermomonas brevis</name>
    <dbReference type="NCBI Taxonomy" id="215691"/>
    <lineage>
        <taxon>Bacteria</taxon>
        <taxon>Pseudomonadati</taxon>
        <taxon>Pseudomonadota</taxon>
        <taxon>Gammaproteobacteria</taxon>
        <taxon>Lysobacterales</taxon>
        <taxon>Lysobacteraceae</taxon>
        <taxon>Thermomonas</taxon>
    </lineage>
</organism>
<accession>A0A7G9QV16</accession>
<keyword evidence="4" id="KW-1185">Reference proteome</keyword>
<dbReference type="InterPro" id="IPR050249">
    <property type="entry name" value="Pseudomonas-type_ThrB"/>
</dbReference>
<keyword evidence="3" id="KW-0808">Transferase</keyword>
<dbReference type="GO" id="GO:0004413">
    <property type="term" value="F:homoserine kinase activity"/>
    <property type="evidence" value="ECO:0007669"/>
    <property type="project" value="TreeGrafter"/>
</dbReference>
<dbReference type="RefSeq" id="WP_187570938.1">
    <property type="nucleotide sequence ID" value="NZ_CP060711.1"/>
</dbReference>
<evidence type="ECO:0000313" key="4">
    <source>
        <dbReference type="Proteomes" id="UP000515977"/>
    </source>
</evidence>
<dbReference type="InterPro" id="IPR011009">
    <property type="entry name" value="Kinase-like_dom_sf"/>
</dbReference>
<dbReference type="KEGG" id="tbv:H9L17_03285"/>
<dbReference type="InterPro" id="IPR002575">
    <property type="entry name" value="Aminoglycoside_PTrfase"/>
</dbReference>
<evidence type="ECO:0000256" key="1">
    <source>
        <dbReference type="ARBA" id="ARBA00038240"/>
    </source>
</evidence>
<dbReference type="GO" id="GO:0009088">
    <property type="term" value="P:threonine biosynthetic process"/>
    <property type="evidence" value="ECO:0007669"/>
    <property type="project" value="TreeGrafter"/>
</dbReference>
<proteinExistence type="inferred from homology"/>
<dbReference type="PANTHER" id="PTHR21064">
    <property type="entry name" value="AMINOGLYCOSIDE PHOSPHOTRANSFERASE DOMAIN-CONTAINING PROTEIN-RELATED"/>
    <property type="match status" value="1"/>
</dbReference>
<dbReference type="Pfam" id="PF01636">
    <property type="entry name" value="APH"/>
    <property type="match status" value="1"/>
</dbReference>
<dbReference type="AlphaFoldDB" id="A0A7G9QV16"/>
<dbReference type="Gene3D" id="3.90.1200.10">
    <property type="match status" value="1"/>
</dbReference>
<sequence length="377" mass="41259">MTASNHRIHGWSGDEIARRNPPLDAADVQALLAGFAPLRGPARILWHSPRPFSAAARVRTPAGEVFVKRQHVRVRTPQALAEEHAFIAHLRDGGLPVPQILVNDHGDTAIQCGDWVYEVHAPAVGIDLYRDVPSWTPLLRLDHARSAGRMLARLHRTAAGFVAPTRSASLLVARDDVLRAPDFFDAIEARCARRPALAGYLAKRDWRGEASALAARHRRVQPQLASLPRLWTHGDWHVSNLFWSSEGDDAAAASVLDFGLCAPTFALYDLATAIERNAVAWLQLEQGMRAVFPETAQALIAGYAEVLPLDAAQRALLAELLPLVHVDFALSEMDYFLGVLGAEEQADIGWRDFLLGHAAWFDTAAGRALLDAIHATA</sequence>
<comment type="similarity">
    <text evidence="1">Belongs to the pseudomonas-type ThrB family.</text>
</comment>
<dbReference type="EMBL" id="CP060711">
    <property type="protein sequence ID" value="QNN47191.1"/>
    <property type="molecule type" value="Genomic_DNA"/>
</dbReference>